<accession>A0A0A1F3W5</accession>
<organism evidence="2 3">
    <name type="scientific">Collimonas arenae</name>
    <dbReference type="NCBI Taxonomy" id="279058"/>
    <lineage>
        <taxon>Bacteria</taxon>
        <taxon>Pseudomonadati</taxon>
        <taxon>Pseudomonadota</taxon>
        <taxon>Betaproteobacteria</taxon>
        <taxon>Burkholderiales</taxon>
        <taxon>Oxalobacteraceae</taxon>
        <taxon>Collimonas</taxon>
    </lineage>
</organism>
<keyword evidence="1" id="KW-0732">Signal</keyword>
<feature type="chain" id="PRO_5001973996" description="Lysozyme inhibitor LprI N-terminal domain-containing protein" evidence="1">
    <location>
        <begin position="23"/>
        <end position="139"/>
    </location>
</feature>
<reference evidence="3" key="1">
    <citation type="journal article" date="2014" name="Soil Biol. Biochem.">
        <title>Structure and function of bacterial communities in ageing soils: Insights from the Mendocino ecological staircase.</title>
        <authorList>
            <person name="Uroz S."/>
            <person name="Tech J.J."/>
            <person name="Sawaya N.A."/>
            <person name="Frey-Klett P."/>
            <person name="Leveau J.H.J."/>
        </authorList>
    </citation>
    <scope>NUCLEOTIDE SEQUENCE [LARGE SCALE GENOMIC DNA]</scope>
    <source>
        <strain evidence="3">Cal35</strain>
    </source>
</reference>
<gene>
    <name evidence="2" type="ORF">LT85_0248</name>
</gene>
<evidence type="ECO:0000313" key="2">
    <source>
        <dbReference type="EMBL" id="AIY39408.1"/>
    </source>
</evidence>
<evidence type="ECO:0000313" key="3">
    <source>
        <dbReference type="Proteomes" id="UP000030302"/>
    </source>
</evidence>
<dbReference type="OrthoDB" id="8780223at2"/>
<dbReference type="KEGG" id="care:LT85_0248"/>
<dbReference type="HOGENOM" id="CLU_1841686_0_0_4"/>
<sequence>MMKNYRHVIIAALLLAPAISIAAPAGHDFSSQFQACYAAADASNEARSSCLADELNAQSKAAADSHAATAQILPGAERQAFTDDFVSWKKTILLDCSLFADKQTVAVERENTRKYCLIEKTLARLNGDDLIRQNKTFGK</sequence>
<dbReference type="Proteomes" id="UP000030302">
    <property type="component" value="Chromosome"/>
</dbReference>
<feature type="signal peptide" evidence="1">
    <location>
        <begin position="1"/>
        <end position="22"/>
    </location>
</feature>
<name>A0A0A1F3W5_9BURK</name>
<dbReference type="RefSeq" id="WP_156117391.1">
    <property type="nucleotide sequence ID" value="NZ_CP009962.1"/>
</dbReference>
<evidence type="ECO:0008006" key="4">
    <source>
        <dbReference type="Google" id="ProtNLM"/>
    </source>
</evidence>
<dbReference type="EMBL" id="CP009962">
    <property type="protein sequence ID" value="AIY39408.1"/>
    <property type="molecule type" value="Genomic_DNA"/>
</dbReference>
<keyword evidence="3" id="KW-1185">Reference proteome</keyword>
<proteinExistence type="predicted"/>
<dbReference type="AlphaFoldDB" id="A0A0A1F3W5"/>
<evidence type="ECO:0000256" key="1">
    <source>
        <dbReference type="SAM" id="SignalP"/>
    </source>
</evidence>
<protein>
    <recommendedName>
        <fullName evidence="4">Lysozyme inhibitor LprI N-terminal domain-containing protein</fullName>
    </recommendedName>
</protein>